<feature type="compositionally biased region" description="Polar residues" evidence="1">
    <location>
        <begin position="22"/>
        <end position="54"/>
    </location>
</feature>
<organism evidence="2 3">
    <name type="scientific">Trichosporon asahii var. asahii (strain CBS 8904)</name>
    <name type="common">Yeast</name>
    <dbReference type="NCBI Taxonomy" id="1220162"/>
    <lineage>
        <taxon>Eukaryota</taxon>
        <taxon>Fungi</taxon>
        <taxon>Dikarya</taxon>
        <taxon>Basidiomycota</taxon>
        <taxon>Agaricomycotina</taxon>
        <taxon>Tremellomycetes</taxon>
        <taxon>Trichosporonales</taxon>
        <taxon>Trichosporonaceae</taxon>
        <taxon>Trichosporon</taxon>
    </lineage>
</organism>
<feature type="compositionally biased region" description="Basic and acidic residues" evidence="1">
    <location>
        <begin position="118"/>
        <end position="137"/>
    </location>
</feature>
<dbReference type="HOGENOM" id="CLU_1176145_0_0_1"/>
<dbReference type="EMBL" id="AMBO01000062">
    <property type="protein sequence ID" value="EKD05609.1"/>
    <property type="molecule type" value="Genomic_DNA"/>
</dbReference>
<dbReference type="InParanoid" id="K1WY84"/>
<keyword evidence="3" id="KW-1185">Reference proteome</keyword>
<gene>
    <name evidence="2" type="ORF">A1Q2_00099</name>
</gene>
<evidence type="ECO:0000256" key="1">
    <source>
        <dbReference type="SAM" id="MobiDB-lite"/>
    </source>
</evidence>
<feature type="compositionally biased region" description="Basic and acidic residues" evidence="1">
    <location>
        <begin position="226"/>
        <end position="236"/>
    </location>
</feature>
<accession>K1WY84</accession>
<sequence>MATPPPDPPERSRRPSKPCEPQMTNGHCRTQPPASTSPDHATSFPTPDQGTHSTRPPPPPRISPQHTAEYARGRTEYIYRERGADYAFTLATNSYAVPGTGSIYVRHVQSTFAAPIPEGEHVRVQAMRERPRNERDISPLSLTRPMLEDEPPSNPAPRRRSPESRLRVPRSRTSESPTTVLERGRMRSQTDRVSSPEPESEPMVGMDVDQIGNADAAASESQVTSDHLELSRVTPE</sequence>
<dbReference type="Proteomes" id="UP000006757">
    <property type="component" value="Unassembled WGS sequence"/>
</dbReference>
<name>K1WY84_TRIAC</name>
<feature type="region of interest" description="Disordered" evidence="1">
    <location>
        <begin position="1"/>
        <end position="75"/>
    </location>
</feature>
<dbReference type="AlphaFoldDB" id="K1WY84"/>
<protein>
    <submittedName>
        <fullName evidence="2">Uncharacterized protein</fullName>
    </submittedName>
</protein>
<feature type="region of interest" description="Disordered" evidence="1">
    <location>
        <begin position="113"/>
        <end position="236"/>
    </location>
</feature>
<proteinExistence type="predicted"/>
<evidence type="ECO:0000313" key="3">
    <source>
        <dbReference type="Proteomes" id="UP000006757"/>
    </source>
</evidence>
<comment type="caution">
    <text evidence="2">The sequence shown here is derived from an EMBL/GenBank/DDBJ whole genome shotgun (WGS) entry which is preliminary data.</text>
</comment>
<evidence type="ECO:0000313" key="2">
    <source>
        <dbReference type="EMBL" id="EKD05609.1"/>
    </source>
</evidence>
<reference evidence="2 3" key="1">
    <citation type="journal article" date="2012" name="Eukaryot. Cell">
        <title>Genome sequence of the Trichosporon asahii environmental strain CBS 8904.</title>
        <authorList>
            <person name="Yang R.Y."/>
            <person name="Li H.T."/>
            <person name="Zhu H."/>
            <person name="Zhou G.P."/>
            <person name="Wang M."/>
            <person name="Wang L."/>
        </authorList>
    </citation>
    <scope>NUCLEOTIDE SEQUENCE [LARGE SCALE GENOMIC DNA]</scope>
    <source>
        <strain evidence="2 3">CBS 8904</strain>
    </source>
</reference>